<dbReference type="AlphaFoldDB" id="M2TC14"/>
<keyword evidence="2 4" id="KW-0732">Signal</keyword>
<keyword evidence="6" id="KW-0969">Cilium</keyword>
<dbReference type="RefSeq" id="WP_008599472.1">
    <property type="nucleotide sequence ID" value="NZ_AMRV01000001.1"/>
</dbReference>
<dbReference type="Pfam" id="PF13144">
    <property type="entry name" value="ChapFlgA"/>
    <property type="match status" value="1"/>
</dbReference>
<dbReference type="PANTHER" id="PTHR36307">
    <property type="entry name" value="FLAGELLA BASAL BODY P-RING FORMATION PROTEIN FLGA"/>
    <property type="match status" value="1"/>
</dbReference>
<comment type="caution">
    <text evidence="6">The sequence shown here is derived from an EMBL/GenBank/DDBJ whole genome shotgun (WGS) entry which is preliminary data.</text>
</comment>
<dbReference type="PANTHER" id="PTHR36307:SF1">
    <property type="entry name" value="FLAGELLA BASAL BODY P-RING FORMATION PROTEIN FLGA"/>
    <property type="match status" value="1"/>
</dbReference>
<feature type="domain" description="SAF" evidence="5">
    <location>
        <begin position="110"/>
        <end position="171"/>
    </location>
</feature>
<evidence type="ECO:0000256" key="3">
    <source>
        <dbReference type="ARBA" id="ARBA00022764"/>
    </source>
</evidence>
<evidence type="ECO:0000259" key="5">
    <source>
        <dbReference type="SMART" id="SM00858"/>
    </source>
</evidence>
<dbReference type="Gene3D" id="3.90.1210.10">
    <property type="entry name" value="Antifreeze-like/N-acetylneuraminic acid synthase C-terminal domain"/>
    <property type="match status" value="1"/>
</dbReference>
<name>M2TC14_9SPHN</name>
<dbReference type="Gene3D" id="2.30.30.760">
    <property type="match status" value="1"/>
</dbReference>
<proteinExistence type="inferred from homology"/>
<comment type="function">
    <text evidence="4">Involved in the assembly process of the P-ring formation. It may associate with FlgF on the rod constituting a structure essential for the P-ring assembly or may act as a modulator protein for the P-ring assembly.</text>
</comment>
<dbReference type="InterPro" id="IPR039246">
    <property type="entry name" value="Flagellar_FlgA"/>
</dbReference>
<dbReference type="NCBIfam" id="TIGR03170">
    <property type="entry name" value="flgA_cterm"/>
    <property type="match status" value="1"/>
</dbReference>
<sequence length="234" mass="24412">MQFSPRFRLFALVLGWASALSTAGASAVEFQAPTSIDAAVAAYLDGEGGGDSGVPVDARLHLKACADPLDIARRGDRSLEVGCGAEWRIFVRTEGAEAPVPAAAQDAQAPLVAQLRVSLARGSMITASDIEMVPVPGRMAADTVRSVEMASGLKLRRSVMPGTVLRLSMLERAPLIMRGDRVSLRADGPNFAVAVEAEAIENGSVGDRVTVRNLSSGEKIQGRVAADGSVLISS</sequence>
<evidence type="ECO:0000256" key="2">
    <source>
        <dbReference type="ARBA" id="ARBA00022729"/>
    </source>
</evidence>
<dbReference type="InterPro" id="IPR017585">
    <property type="entry name" value="SAF_FlgA"/>
</dbReference>
<dbReference type="GO" id="GO:0042597">
    <property type="term" value="C:periplasmic space"/>
    <property type="evidence" value="ECO:0007669"/>
    <property type="project" value="UniProtKB-SubCell"/>
</dbReference>
<comment type="similarity">
    <text evidence="4">Belongs to the FlgA family.</text>
</comment>
<keyword evidence="6" id="KW-0966">Cell projection</keyword>
<evidence type="ECO:0000256" key="1">
    <source>
        <dbReference type="ARBA" id="ARBA00004418"/>
    </source>
</evidence>
<protein>
    <recommendedName>
        <fullName evidence="4">Flagella basal body P-ring formation protein FlgA</fullName>
    </recommendedName>
</protein>
<keyword evidence="7" id="KW-1185">Reference proteome</keyword>
<dbReference type="InterPro" id="IPR013974">
    <property type="entry name" value="SAF"/>
</dbReference>
<keyword evidence="6" id="KW-0282">Flagellum</keyword>
<feature type="signal peptide" evidence="4">
    <location>
        <begin position="1"/>
        <end position="27"/>
    </location>
</feature>
<evidence type="ECO:0000313" key="6">
    <source>
        <dbReference type="EMBL" id="EMD84169.1"/>
    </source>
</evidence>
<reference evidence="6 7" key="1">
    <citation type="journal article" date="2013" name="Genome Announc.">
        <title>Draft Genome Sequence of Strain JLT2015T, Belonging to the Family Sphingomonadaceae of the Alphaproteobacteria.</title>
        <authorList>
            <person name="Tang K."/>
            <person name="Liu K."/>
            <person name="Li S."/>
            <person name="Jiao N."/>
        </authorList>
    </citation>
    <scope>NUCLEOTIDE SEQUENCE [LARGE SCALE GENOMIC DNA]</scope>
    <source>
        <strain evidence="6 7">JLT2015</strain>
    </source>
</reference>
<comment type="subcellular location">
    <subcellularLocation>
        <location evidence="1 4">Periplasm</location>
    </subcellularLocation>
</comment>
<accession>M2TC14</accession>
<keyword evidence="3 4" id="KW-0574">Periplasm</keyword>
<organism evidence="6 7">
    <name type="scientific">Pacificimonas flava</name>
    <dbReference type="NCBI Taxonomy" id="1234595"/>
    <lineage>
        <taxon>Bacteria</taxon>
        <taxon>Pseudomonadati</taxon>
        <taxon>Pseudomonadota</taxon>
        <taxon>Alphaproteobacteria</taxon>
        <taxon>Sphingomonadales</taxon>
        <taxon>Sphingosinicellaceae</taxon>
        <taxon>Pacificimonas</taxon>
    </lineage>
</organism>
<evidence type="ECO:0000313" key="7">
    <source>
        <dbReference type="Proteomes" id="UP000011717"/>
    </source>
</evidence>
<dbReference type="EMBL" id="AMRV01000001">
    <property type="protein sequence ID" value="EMD84169.1"/>
    <property type="molecule type" value="Genomic_DNA"/>
</dbReference>
<dbReference type="Proteomes" id="UP000011717">
    <property type="component" value="Unassembled WGS sequence"/>
</dbReference>
<evidence type="ECO:0000256" key="4">
    <source>
        <dbReference type="RuleBase" id="RU362063"/>
    </source>
</evidence>
<dbReference type="SMART" id="SM00858">
    <property type="entry name" value="SAF"/>
    <property type="match status" value="1"/>
</dbReference>
<feature type="chain" id="PRO_5005140230" description="Flagella basal body P-ring formation protein FlgA" evidence="4">
    <location>
        <begin position="28"/>
        <end position="234"/>
    </location>
</feature>
<dbReference type="GO" id="GO:0044780">
    <property type="term" value="P:bacterial-type flagellum assembly"/>
    <property type="evidence" value="ECO:0007669"/>
    <property type="project" value="InterPro"/>
</dbReference>
<keyword evidence="4" id="KW-1005">Bacterial flagellum biogenesis</keyword>
<gene>
    <name evidence="6" type="ORF">C725_0099</name>
</gene>
<dbReference type="CDD" id="cd11614">
    <property type="entry name" value="SAF_CpaB_FlgA_like"/>
    <property type="match status" value="1"/>
</dbReference>